<dbReference type="OrthoDB" id="9985484at2759"/>
<sequence>MPGITWYQWIRPSDIHFTADMVPCKFSNGSDMLETFRQLLFNEIKISDIPKIEVIYKDGSWWAYFGNRRLWILREVERLGRCAAVECIVLPKDFCSDEKWLKKLKNRDEGNSVGVEKTERFDIEYQTIIEAWRKKTIYGMDAPTQLEVMMGKEAGSPTPRSPRDKAFTFPNGTGTSGSATKSATKTVGQFFKDLVLCSVIVSTSAIGALTMVSYFMGNSLVATTMKSILAELDFPFDWAEEE</sequence>
<gene>
    <name evidence="3" type="primary">LOC109471880</name>
</gene>
<keyword evidence="2" id="KW-1185">Reference proteome</keyword>
<feature type="transmembrane region" description="Helical" evidence="1">
    <location>
        <begin position="194"/>
        <end position="216"/>
    </location>
</feature>
<reference evidence="3" key="1">
    <citation type="submission" date="2025-08" db="UniProtKB">
        <authorList>
            <consortium name="RefSeq"/>
        </authorList>
    </citation>
    <scope>IDENTIFICATION</scope>
    <source>
        <tissue evidence="3">Gonad</tissue>
    </source>
</reference>
<dbReference type="AlphaFoldDB" id="A0A6P4YYW2"/>
<keyword evidence="1" id="KW-0812">Transmembrane</keyword>
<dbReference type="GeneID" id="109471880"/>
<dbReference type="Proteomes" id="UP000515135">
    <property type="component" value="Unplaced"/>
</dbReference>
<protein>
    <submittedName>
        <fullName evidence="3">Uncharacterized protein LOC109471880</fullName>
    </submittedName>
</protein>
<keyword evidence="1" id="KW-1133">Transmembrane helix</keyword>
<dbReference type="RefSeq" id="XP_019626864.1">
    <property type="nucleotide sequence ID" value="XM_019771305.1"/>
</dbReference>
<evidence type="ECO:0000313" key="3">
    <source>
        <dbReference type="RefSeq" id="XP_019626864.1"/>
    </source>
</evidence>
<keyword evidence="1" id="KW-0472">Membrane</keyword>
<evidence type="ECO:0000256" key="1">
    <source>
        <dbReference type="SAM" id="Phobius"/>
    </source>
</evidence>
<accession>A0A6P4YYW2</accession>
<evidence type="ECO:0000313" key="2">
    <source>
        <dbReference type="Proteomes" id="UP000515135"/>
    </source>
</evidence>
<organism evidence="2 3">
    <name type="scientific">Branchiostoma belcheri</name>
    <name type="common">Amphioxus</name>
    <dbReference type="NCBI Taxonomy" id="7741"/>
    <lineage>
        <taxon>Eukaryota</taxon>
        <taxon>Metazoa</taxon>
        <taxon>Chordata</taxon>
        <taxon>Cephalochordata</taxon>
        <taxon>Leptocardii</taxon>
        <taxon>Amphioxiformes</taxon>
        <taxon>Branchiostomatidae</taxon>
        <taxon>Branchiostoma</taxon>
    </lineage>
</organism>
<dbReference type="KEGG" id="bbel:109471880"/>
<name>A0A6P4YYW2_BRABE</name>
<proteinExistence type="predicted"/>